<evidence type="ECO:0000313" key="10">
    <source>
        <dbReference type="EMBL" id="CCF58225.1"/>
    </source>
</evidence>
<name>H2AV25_KAZAF</name>
<dbReference type="HOGENOM" id="CLU_040685_0_0_1"/>
<dbReference type="GO" id="GO:0033588">
    <property type="term" value="C:elongator holoenzyme complex"/>
    <property type="evidence" value="ECO:0007669"/>
    <property type="project" value="EnsemblFungi"/>
</dbReference>
<reference evidence="10 11" key="1">
    <citation type="journal article" date="2011" name="Proc. Natl. Acad. Sci. U.S.A.">
        <title>Evolutionary erosion of yeast sex chromosomes by mating-type switching accidents.</title>
        <authorList>
            <person name="Gordon J.L."/>
            <person name="Armisen D."/>
            <person name="Proux-Wera E."/>
            <person name="Oheigeartaigh S.S."/>
            <person name="Byrne K.P."/>
            <person name="Wolfe K.H."/>
        </authorList>
    </citation>
    <scope>NUCLEOTIDE SEQUENCE [LARGE SCALE GENOMIC DNA]</scope>
    <source>
        <strain evidence="11">ATCC 22294 / BCRC 22015 / CBS 2517 / CECT 1963 / NBRC 1671 / NRRL Y-8276</strain>
    </source>
</reference>
<dbReference type="GeneID" id="13882726"/>
<dbReference type="GO" id="GO:0016887">
    <property type="term" value="F:ATP hydrolysis activity"/>
    <property type="evidence" value="ECO:0007669"/>
    <property type="project" value="EnsemblFungi"/>
</dbReference>
<keyword evidence="8" id="KW-0539">Nucleus</keyword>
<dbReference type="UniPathway" id="UPA00988"/>
<keyword evidence="7" id="KW-0819">tRNA processing</keyword>
<dbReference type="InterPro" id="IPR027417">
    <property type="entry name" value="P-loop_NTPase"/>
</dbReference>
<gene>
    <name evidence="10" type="primary">KAFR0E00710</name>
    <name evidence="10" type="ORF">KAFR_0E00710</name>
</gene>
<feature type="compositionally biased region" description="Polar residues" evidence="9">
    <location>
        <begin position="454"/>
        <end position="469"/>
    </location>
</feature>
<keyword evidence="11" id="KW-1185">Reference proteome</keyword>
<evidence type="ECO:0000256" key="3">
    <source>
        <dbReference type="ARBA" id="ARBA00005043"/>
    </source>
</evidence>
<evidence type="ECO:0000256" key="7">
    <source>
        <dbReference type="ARBA" id="ARBA00022694"/>
    </source>
</evidence>
<dbReference type="OrthoDB" id="289162at2759"/>
<dbReference type="Pfam" id="PF05625">
    <property type="entry name" value="PAXNEB"/>
    <property type="match status" value="1"/>
</dbReference>
<evidence type="ECO:0000256" key="8">
    <source>
        <dbReference type="ARBA" id="ARBA00023242"/>
    </source>
</evidence>
<evidence type="ECO:0000313" key="11">
    <source>
        <dbReference type="Proteomes" id="UP000005220"/>
    </source>
</evidence>
<evidence type="ECO:0000256" key="2">
    <source>
        <dbReference type="ARBA" id="ARBA00004496"/>
    </source>
</evidence>
<evidence type="ECO:0000256" key="5">
    <source>
        <dbReference type="ARBA" id="ARBA00020265"/>
    </source>
</evidence>
<dbReference type="GO" id="GO:0006357">
    <property type="term" value="P:regulation of transcription by RNA polymerase II"/>
    <property type="evidence" value="ECO:0007669"/>
    <property type="project" value="EnsemblFungi"/>
</dbReference>
<dbReference type="GO" id="GO:0042802">
    <property type="term" value="F:identical protein binding"/>
    <property type="evidence" value="ECO:0007669"/>
    <property type="project" value="EnsemblFungi"/>
</dbReference>
<dbReference type="InParanoid" id="H2AV25"/>
<dbReference type="GO" id="GO:0008023">
    <property type="term" value="C:transcription elongation factor complex"/>
    <property type="evidence" value="ECO:0007669"/>
    <property type="project" value="TreeGrafter"/>
</dbReference>
<proteinExistence type="inferred from homology"/>
<dbReference type="EMBL" id="HE650825">
    <property type="protein sequence ID" value="CCF58225.1"/>
    <property type="molecule type" value="Genomic_DNA"/>
</dbReference>
<dbReference type="KEGG" id="kaf:KAFR_0E00710"/>
<comment type="pathway">
    <text evidence="3">tRNA modification; 5-methoxycarbonylmethyl-2-thiouridine-tRNA biosynthesis.</text>
</comment>
<dbReference type="STRING" id="1071382.H2AV25"/>
<dbReference type="GO" id="GO:0005737">
    <property type="term" value="C:cytoplasm"/>
    <property type="evidence" value="ECO:0007669"/>
    <property type="project" value="UniProtKB-SubCell"/>
</dbReference>
<dbReference type="PANTHER" id="PTHR12896">
    <property type="entry name" value="PAX6 NEIGHBOR PROTEIN PAXNEB"/>
    <property type="match status" value="1"/>
</dbReference>
<evidence type="ECO:0000256" key="4">
    <source>
        <dbReference type="ARBA" id="ARBA00007573"/>
    </source>
</evidence>
<dbReference type="Proteomes" id="UP000005220">
    <property type="component" value="Chromosome 5"/>
</dbReference>
<dbReference type="InterPro" id="IPR008728">
    <property type="entry name" value="Elongator_complex_protein_4"/>
</dbReference>
<dbReference type="GO" id="GO:0002098">
    <property type="term" value="P:tRNA wobble uridine modification"/>
    <property type="evidence" value="ECO:0007669"/>
    <property type="project" value="EnsemblFungi"/>
</dbReference>
<evidence type="ECO:0000256" key="1">
    <source>
        <dbReference type="ARBA" id="ARBA00004123"/>
    </source>
</evidence>
<comment type="subcellular location">
    <subcellularLocation>
        <location evidence="2">Cytoplasm</location>
    </subcellularLocation>
    <subcellularLocation>
        <location evidence="1">Nucleus</location>
    </subcellularLocation>
</comment>
<dbReference type="Gene3D" id="3.40.50.300">
    <property type="entry name" value="P-loop containing nucleotide triphosphate hydrolases"/>
    <property type="match status" value="1"/>
</dbReference>
<dbReference type="AlphaFoldDB" id="H2AV25"/>
<dbReference type="eggNOG" id="KOG3949">
    <property type="taxonomic scope" value="Eukaryota"/>
</dbReference>
<accession>H2AV25</accession>
<organism evidence="10 11">
    <name type="scientific">Kazachstania africana (strain ATCC 22294 / BCRC 22015 / CBS 2517 / CECT 1963 / NBRC 1671 / NRRL Y-8276)</name>
    <name type="common">Yeast</name>
    <name type="synonym">Kluyveromyces africanus</name>
    <dbReference type="NCBI Taxonomy" id="1071382"/>
    <lineage>
        <taxon>Eukaryota</taxon>
        <taxon>Fungi</taxon>
        <taxon>Dikarya</taxon>
        <taxon>Ascomycota</taxon>
        <taxon>Saccharomycotina</taxon>
        <taxon>Saccharomycetes</taxon>
        <taxon>Saccharomycetales</taxon>
        <taxon>Saccharomycetaceae</taxon>
        <taxon>Kazachstania</taxon>
    </lineage>
</organism>
<feature type="region of interest" description="Disordered" evidence="9">
    <location>
        <begin position="433"/>
        <end position="469"/>
    </location>
</feature>
<comment type="similarity">
    <text evidence="4">Belongs to the ELP4 family.</text>
</comment>
<evidence type="ECO:0000256" key="9">
    <source>
        <dbReference type="SAM" id="MobiDB-lite"/>
    </source>
</evidence>
<dbReference type="CDD" id="cd19494">
    <property type="entry name" value="Elp4"/>
    <property type="match status" value="1"/>
</dbReference>
<sequence length="469" mass="52199">MSFRKRGEALNGGERGVRTLPGGRPLVNRAIPSAGNASMRAPTDRMTALNLRGRAPPGGSVMSDREPHVVHPAQPSVEQKQEAAILNHPGVRPSPVSSHLVTSTGSEDLDKILTHMGLPLGNSLLIEEQSTTEFNSILCRLFTAQSIMYNRAEGASHSTGGNTHLIALTLNQDFAKELPGVYKGSRKEMKKSKIAEEQSKISVTNLNEQKSTPSRYKDLKIAWKYKLADEKDSKNAAQRKETENEYQHYTSQFDITSRLIPAPSSAEITFISPVQPVISILSQIEQTIKKHPGKLVRIVIPSFLHPAMYPPKSFKLSSTISLLHGLRSIIKKNENNCVLLATLSSDIISNLLRVQIENLFDSIVNLEPFPQEMLQFLEAVYKSQPNKVQHGLIHILKLPIFSDRGEMRVSRSEWAFRNGRKRFEIEEWSIPVEDNDDSNTKSSAAAEKSHAHSDPNQSSKSNTKISLEY</sequence>
<dbReference type="GO" id="GO:0000049">
    <property type="term" value="F:tRNA binding"/>
    <property type="evidence" value="ECO:0007669"/>
    <property type="project" value="EnsemblFungi"/>
</dbReference>
<dbReference type="PANTHER" id="PTHR12896:SF1">
    <property type="entry name" value="ELONGATOR COMPLEX PROTEIN 4"/>
    <property type="match status" value="1"/>
</dbReference>
<feature type="region of interest" description="Disordered" evidence="9">
    <location>
        <begin position="1"/>
        <end position="26"/>
    </location>
</feature>
<evidence type="ECO:0000256" key="6">
    <source>
        <dbReference type="ARBA" id="ARBA00022490"/>
    </source>
</evidence>
<dbReference type="RefSeq" id="XP_003957360.1">
    <property type="nucleotide sequence ID" value="XM_003957311.1"/>
</dbReference>
<dbReference type="FunCoup" id="H2AV25">
    <property type="interactions" value="929"/>
</dbReference>
<keyword evidence="6" id="KW-0963">Cytoplasm</keyword>
<protein>
    <recommendedName>
        <fullName evidence="5">Elongator complex protein 4</fullName>
    </recommendedName>
</protein>